<dbReference type="PROSITE" id="PS00079">
    <property type="entry name" value="MULTICOPPER_OXIDASE1"/>
    <property type="match status" value="1"/>
</dbReference>
<evidence type="ECO:0000259" key="6">
    <source>
        <dbReference type="Pfam" id="PF00394"/>
    </source>
</evidence>
<dbReference type="EMBL" id="JAQQPM010000009">
    <property type="protein sequence ID" value="KAK2075222.1"/>
    <property type="molecule type" value="Genomic_DNA"/>
</dbReference>
<evidence type="ECO:0000256" key="3">
    <source>
        <dbReference type="ARBA" id="ARBA00023002"/>
    </source>
</evidence>
<gene>
    <name evidence="9" type="ORF">P8C59_009367</name>
</gene>
<proteinExistence type="inferred from homology"/>
<dbReference type="SUPFAM" id="SSF49503">
    <property type="entry name" value="Cupredoxins"/>
    <property type="match status" value="3"/>
</dbReference>
<dbReference type="GO" id="GO:0005507">
    <property type="term" value="F:copper ion binding"/>
    <property type="evidence" value="ECO:0007669"/>
    <property type="project" value="InterPro"/>
</dbReference>
<comment type="caution">
    <text evidence="9">The sequence shown here is derived from an EMBL/GenBank/DDBJ whole genome shotgun (WGS) entry which is preliminary data.</text>
</comment>
<dbReference type="InterPro" id="IPR008972">
    <property type="entry name" value="Cupredoxin"/>
</dbReference>
<feature type="domain" description="Plastocyanin-like" evidence="8">
    <location>
        <begin position="41"/>
        <end position="153"/>
    </location>
</feature>
<dbReference type="Proteomes" id="UP001217918">
    <property type="component" value="Unassembled WGS sequence"/>
</dbReference>
<keyword evidence="2" id="KW-0479">Metal-binding</keyword>
<feature type="domain" description="Plastocyanin-like" evidence="6">
    <location>
        <begin position="164"/>
        <end position="332"/>
    </location>
</feature>
<feature type="domain" description="Plastocyanin-like" evidence="7">
    <location>
        <begin position="435"/>
        <end position="566"/>
    </location>
</feature>
<dbReference type="Pfam" id="PF07731">
    <property type="entry name" value="Cu-oxidase_2"/>
    <property type="match status" value="1"/>
</dbReference>
<dbReference type="InterPro" id="IPR011707">
    <property type="entry name" value="Cu-oxidase-like_N"/>
</dbReference>
<evidence type="ECO:0000259" key="8">
    <source>
        <dbReference type="Pfam" id="PF07732"/>
    </source>
</evidence>
<dbReference type="Gene3D" id="2.60.40.420">
    <property type="entry name" value="Cupredoxins - blue copper proteins"/>
    <property type="match status" value="3"/>
</dbReference>
<dbReference type="PANTHER" id="PTHR11709:SF394">
    <property type="entry name" value="FI03373P-RELATED"/>
    <property type="match status" value="1"/>
</dbReference>
<keyword evidence="4" id="KW-0186">Copper</keyword>
<dbReference type="InterPro" id="IPR033138">
    <property type="entry name" value="Cu_oxidase_CS"/>
</dbReference>
<dbReference type="InterPro" id="IPR045087">
    <property type="entry name" value="Cu-oxidase_fam"/>
</dbReference>
<evidence type="ECO:0008006" key="11">
    <source>
        <dbReference type="Google" id="ProtNLM"/>
    </source>
</evidence>
<feature type="chain" id="PRO_5041912744" description="L-ascorbate oxidase" evidence="5">
    <location>
        <begin position="25"/>
        <end position="620"/>
    </location>
</feature>
<keyword evidence="5" id="KW-0732">Signal</keyword>
<dbReference type="GO" id="GO:0016491">
    <property type="term" value="F:oxidoreductase activity"/>
    <property type="evidence" value="ECO:0007669"/>
    <property type="project" value="UniProtKB-KW"/>
</dbReference>
<feature type="signal peptide" evidence="5">
    <location>
        <begin position="1"/>
        <end position="24"/>
    </location>
</feature>
<dbReference type="InterPro" id="IPR011706">
    <property type="entry name" value="Cu-oxidase_C"/>
</dbReference>
<reference evidence="9" key="1">
    <citation type="journal article" date="2023" name="Mol. Plant Microbe Interact.">
        <title>Elucidating the Obligate Nature and Biological Capacity of an Invasive Fungal Corn Pathogen.</title>
        <authorList>
            <person name="MacCready J.S."/>
            <person name="Roggenkamp E.M."/>
            <person name="Gdanetz K."/>
            <person name="Chilvers M.I."/>
        </authorList>
    </citation>
    <scope>NUCLEOTIDE SEQUENCE</scope>
    <source>
        <strain evidence="9">PM02</strain>
    </source>
</reference>
<evidence type="ECO:0000256" key="5">
    <source>
        <dbReference type="SAM" id="SignalP"/>
    </source>
</evidence>
<keyword evidence="3" id="KW-0560">Oxidoreductase</keyword>
<evidence type="ECO:0000259" key="7">
    <source>
        <dbReference type="Pfam" id="PF07731"/>
    </source>
</evidence>
<protein>
    <recommendedName>
        <fullName evidence="11">L-ascorbate oxidase</fullName>
    </recommendedName>
</protein>
<evidence type="ECO:0000256" key="1">
    <source>
        <dbReference type="ARBA" id="ARBA00010609"/>
    </source>
</evidence>
<dbReference type="PROSITE" id="PS00080">
    <property type="entry name" value="MULTICOPPER_OXIDASE2"/>
    <property type="match status" value="1"/>
</dbReference>
<evidence type="ECO:0000313" key="9">
    <source>
        <dbReference type="EMBL" id="KAK2075222.1"/>
    </source>
</evidence>
<evidence type="ECO:0000256" key="4">
    <source>
        <dbReference type="ARBA" id="ARBA00023008"/>
    </source>
</evidence>
<name>A0AAD9IEV2_9PEZI</name>
<comment type="similarity">
    <text evidence="1">Belongs to the multicopper oxidase family.</text>
</comment>
<dbReference type="NCBIfam" id="TIGR03390">
    <property type="entry name" value="ascorbOXfungal"/>
    <property type="match status" value="1"/>
</dbReference>
<dbReference type="AlphaFoldDB" id="A0AAD9IEV2"/>
<sequence>MAWSVNDGTFLLVTGGLLVPLITAAGHAKGFVPDFVLHVSLAEINVACSTRMSVVVNGTSPGPAIHLPAGKTSWIRVYNDMPDTNFTMHWHGLAQKMAPFSDGSPLAAQWPMKGHTFFDYEIRPDAEAPGSFFYHAHVGLQALTAFGPLIVDDCLAPPYQYDEERVLVFSDYFAATDEVLESGLESVPFKWTGETAGVLLNGQGVGVNQTAKPGPPARQADDANTICTLPVIDVDPGKTYRFRFIGGTGLSLLTMALEDHGNLTIIQVDGGDYLQPASTDHVQLGSGQRFDVLFKAKSAEELQATDKATFYLQFETRDRPKTLVSYGVLRYKAHLPVPTGPQQPIFTLPTAMGGWMEYTFRALRPQDNVAPTATEVTRRVVLDMVQKVNETTGRVVWEMAHLSWAEDMYANRVPALVDIYLRGDAAVPDYDVALKNYGWDPSTLSYPARVGEVLEIVLQNTGSEANLGEVDSHSFHAHGQHVFDLGQGPGLYDADANEAKMKATGYLPIMRDTTVLYRDAAKMQTAGQPAGWRAWRIRVDDPGVWLIHCHTLAHMMMGMQSVWVVGSASEIMSIPSEEASGYLTFGGNVLGNDTSDPQVVEHFHGVSSALCPTIIHGGPP</sequence>
<organism evidence="9 10">
    <name type="scientific">Phyllachora maydis</name>
    <dbReference type="NCBI Taxonomy" id="1825666"/>
    <lineage>
        <taxon>Eukaryota</taxon>
        <taxon>Fungi</taxon>
        <taxon>Dikarya</taxon>
        <taxon>Ascomycota</taxon>
        <taxon>Pezizomycotina</taxon>
        <taxon>Sordariomycetes</taxon>
        <taxon>Sordariomycetidae</taxon>
        <taxon>Phyllachorales</taxon>
        <taxon>Phyllachoraceae</taxon>
        <taxon>Phyllachora</taxon>
    </lineage>
</organism>
<accession>A0AAD9IEV2</accession>
<dbReference type="PANTHER" id="PTHR11709">
    <property type="entry name" value="MULTI-COPPER OXIDASE"/>
    <property type="match status" value="1"/>
</dbReference>
<dbReference type="Pfam" id="PF00394">
    <property type="entry name" value="Cu-oxidase"/>
    <property type="match status" value="1"/>
</dbReference>
<dbReference type="InterPro" id="IPR002355">
    <property type="entry name" value="Cu_oxidase_Cu_BS"/>
</dbReference>
<dbReference type="InterPro" id="IPR001117">
    <property type="entry name" value="Cu-oxidase_2nd"/>
</dbReference>
<dbReference type="Pfam" id="PF07732">
    <property type="entry name" value="Cu-oxidase_3"/>
    <property type="match status" value="1"/>
</dbReference>
<dbReference type="CDD" id="cd13873">
    <property type="entry name" value="CuRO_2_AAO_like_2"/>
    <property type="match status" value="1"/>
</dbReference>
<evidence type="ECO:0000256" key="2">
    <source>
        <dbReference type="ARBA" id="ARBA00022723"/>
    </source>
</evidence>
<dbReference type="InterPro" id="IPR017762">
    <property type="entry name" value="Multicopper_oxidase_fun"/>
</dbReference>
<evidence type="ECO:0000313" key="10">
    <source>
        <dbReference type="Proteomes" id="UP001217918"/>
    </source>
</evidence>
<keyword evidence="10" id="KW-1185">Reference proteome</keyword>